<accession>A0A9J5XWA5</accession>
<proteinExistence type="predicted"/>
<name>A0A9J5XWA5_SOLCO</name>
<protein>
    <submittedName>
        <fullName evidence="1">Uncharacterized protein</fullName>
    </submittedName>
</protein>
<organism evidence="1 2">
    <name type="scientific">Solanum commersonii</name>
    <name type="common">Commerson's wild potato</name>
    <name type="synonym">Commerson's nightshade</name>
    <dbReference type="NCBI Taxonomy" id="4109"/>
    <lineage>
        <taxon>Eukaryota</taxon>
        <taxon>Viridiplantae</taxon>
        <taxon>Streptophyta</taxon>
        <taxon>Embryophyta</taxon>
        <taxon>Tracheophyta</taxon>
        <taxon>Spermatophyta</taxon>
        <taxon>Magnoliopsida</taxon>
        <taxon>eudicotyledons</taxon>
        <taxon>Gunneridae</taxon>
        <taxon>Pentapetalae</taxon>
        <taxon>asterids</taxon>
        <taxon>lamiids</taxon>
        <taxon>Solanales</taxon>
        <taxon>Solanaceae</taxon>
        <taxon>Solanoideae</taxon>
        <taxon>Solaneae</taxon>
        <taxon>Solanum</taxon>
    </lineage>
</organism>
<gene>
    <name evidence="1" type="ORF">H5410_042014</name>
</gene>
<reference evidence="1 2" key="1">
    <citation type="submission" date="2020-09" db="EMBL/GenBank/DDBJ databases">
        <title>De no assembly of potato wild relative species, Solanum commersonii.</title>
        <authorList>
            <person name="Cho K."/>
        </authorList>
    </citation>
    <scope>NUCLEOTIDE SEQUENCE [LARGE SCALE GENOMIC DNA]</scope>
    <source>
        <strain evidence="1">LZ3.2</strain>
        <tissue evidence="1">Leaf</tissue>
    </source>
</reference>
<dbReference type="AlphaFoldDB" id="A0A9J5XWA5"/>
<evidence type="ECO:0000313" key="1">
    <source>
        <dbReference type="EMBL" id="KAG5591500.1"/>
    </source>
</evidence>
<dbReference type="Proteomes" id="UP000824120">
    <property type="component" value="Chromosome 8"/>
</dbReference>
<sequence length="72" mass="7811">MVGAIDCDVSCALMSNPCDYGVKGSIPKPKLWESSIMGAGRWRGLTSLVAGFHNAYDMALLISPYIKNKPYT</sequence>
<dbReference type="EMBL" id="JACXVP010000008">
    <property type="protein sequence ID" value="KAG5591500.1"/>
    <property type="molecule type" value="Genomic_DNA"/>
</dbReference>
<keyword evidence="2" id="KW-1185">Reference proteome</keyword>
<evidence type="ECO:0000313" key="2">
    <source>
        <dbReference type="Proteomes" id="UP000824120"/>
    </source>
</evidence>
<comment type="caution">
    <text evidence="1">The sequence shown here is derived from an EMBL/GenBank/DDBJ whole genome shotgun (WGS) entry which is preliminary data.</text>
</comment>